<evidence type="ECO:0000313" key="2">
    <source>
        <dbReference type="EMBL" id="KAG0569804.1"/>
    </source>
</evidence>
<reference evidence="2 3" key="1">
    <citation type="submission" date="2020-06" db="EMBL/GenBank/DDBJ databases">
        <title>WGS assembly of Ceratodon purpureus strain R40.</title>
        <authorList>
            <person name="Carey S.B."/>
            <person name="Jenkins J."/>
            <person name="Shu S."/>
            <person name="Lovell J.T."/>
            <person name="Sreedasyam A."/>
            <person name="Maumus F."/>
            <person name="Tiley G.P."/>
            <person name="Fernandez-Pozo N."/>
            <person name="Barry K."/>
            <person name="Chen C."/>
            <person name="Wang M."/>
            <person name="Lipzen A."/>
            <person name="Daum C."/>
            <person name="Saski C.A."/>
            <person name="Payton A.C."/>
            <person name="Mcbreen J.C."/>
            <person name="Conrad R.E."/>
            <person name="Kollar L.M."/>
            <person name="Olsson S."/>
            <person name="Huttunen S."/>
            <person name="Landis J.B."/>
            <person name="Wickett N.J."/>
            <person name="Johnson M.G."/>
            <person name="Rensing S.A."/>
            <person name="Grimwood J."/>
            <person name="Schmutz J."/>
            <person name="Mcdaniel S.F."/>
        </authorList>
    </citation>
    <scope>NUCLEOTIDE SEQUENCE [LARGE SCALE GENOMIC DNA]</scope>
    <source>
        <strain evidence="2 3">R40</strain>
    </source>
</reference>
<evidence type="ECO:0008006" key="4">
    <source>
        <dbReference type="Google" id="ProtNLM"/>
    </source>
</evidence>
<feature type="signal peptide" evidence="1">
    <location>
        <begin position="1"/>
        <end position="27"/>
    </location>
</feature>
<sequence>MTLKLLYQLCWHLLCFVLQHELQLCASELYDFVIMDVCLATSSSLFTEELFLHLALLLVNSLRCVFLQVTHV</sequence>
<gene>
    <name evidence="2" type="ORF">KC19_6G117600</name>
</gene>
<accession>A0A8T0HHE1</accession>
<comment type="caution">
    <text evidence="2">The sequence shown here is derived from an EMBL/GenBank/DDBJ whole genome shotgun (WGS) entry which is preliminary data.</text>
</comment>
<keyword evidence="3" id="KW-1185">Reference proteome</keyword>
<dbReference type="Proteomes" id="UP000822688">
    <property type="component" value="Chromosome 6"/>
</dbReference>
<keyword evidence="1" id="KW-0732">Signal</keyword>
<evidence type="ECO:0000313" key="3">
    <source>
        <dbReference type="Proteomes" id="UP000822688"/>
    </source>
</evidence>
<name>A0A8T0HHE1_CERPU</name>
<feature type="chain" id="PRO_5035742461" description="Secreted protein" evidence="1">
    <location>
        <begin position="28"/>
        <end position="72"/>
    </location>
</feature>
<dbReference type="AlphaFoldDB" id="A0A8T0HHE1"/>
<proteinExistence type="predicted"/>
<dbReference type="EMBL" id="CM026427">
    <property type="protein sequence ID" value="KAG0569804.1"/>
    <property type="molecule type" value="Genomic_DNA"/>
</dbReference>
<protein>
    <recommendedName>
        <fullName evidence="4">Secreted protein</fullName>
    </recommendedName>
</protein>
<organism evidence="2 3">
    <name type="scientific">Ceratodon purpureus</name>
    <name type="common">Fire moss</name>
    <name type="synonym">Dicranum purpureum</name>
    <dbReference type="NCBI Taxonomy" id="3225"/>
    <lineage>
        <taxon>Eukaryota</taxon>
        <taxon>Viridiplantae</taxon>
        <taxon>Streptophyta</taxon>
        <taxon>Embryophyta</taxon>
        <taxon>Bryophyta</taxon>
        <taxon>Bryophytina</taxon>
        <taxon>Bryopsida</taxon>
        <taxon>Dicranidae</taxon>
        <taxon>Pseudoditrichales</taxon>
        <taxon>Ditrichaceae</taxon>
        <taxon>Ceratodon</taxon>
    </lineage>
</organism>
<evidence type="ECO:0000256" key="1">
    <source>
        <dbReference type="SAM" id="SignalP"/>
    </source>
</evidence>